<evidence type="ECO:0000259" key="1">
    <source>
        <dbReference type="PROSITE" id="PS51186"/>
    </source>
</evidence>
<dbReference type="KEGG" id="cpra:CPter91_1944"/>
<dbReference type="Pfam" id="PF13508">
    <property type="entry name" value="Acetyltransf_7"/>
    <property type="match status" value="1"/>
</dbReference>
<organism evidence="2 3">
    <name type="scientific">Collimonas pratensis</name>
    <dbReference type="NCBI Taxonomy" id="279113"/>
    <lineage>
        <taxon>Bacteria</taxon>
        <taxon>Pseudomonadati</taxon>
        <taxon>Pseudomonadota</taxon>
        <taxon>Betaproteobacteria</taxon>
        <taxon>Burkholderiales</taxon>
        <taxon>Oxalobacteraceae</taxon>
        <taxon>Collimonas</taxon>
    </lineage>
</organism>
<gene>
    <name evidence="2" type="ORF">CPter91_1944</name>
</gene>
<keyword evidence="2" id="KW-0808">Transferase</keyword>
<dbReference type="EMBL" id="CP013234">
    <property type="protein sequence ID" value="AMP04316.1"/>
    <property type="molecule type" value="Genomic_DNA"/>
</dbReference>
<evidence type="ECO:0000313" key="3">
    <source>
        <dbReference type="Proteomes" id="UP000074561"/>
    </source>
</evidence>
<evidence type="ECO:0000313" key="2">
    <source>
        <dbReference type="EMBL" id="AMP04316.1"/>
    </source>
</evidence>
<dbReference type="SUPFAM" id="SSF55729">
    <property type="entry name" value="Acyl-CoA N-acyltransferases (Nat)"/>
    <property type="match status" value="1"/>
</dbReference>
<sequence>MKIQEEAKPHRGIQTELMFNRVQGKVARCGQYTVVRTPATPDYYFGNLLVLEDAPRNQDRAQLEADFADLVGAPPLIKHRTFLWPVHDDARATPDAFIDAGYEFSQTAVLIAHAQDLIAPAQRPAEIVLRRYRDAADWSAWQALKLADNAGRYPEAEFLRYLAGLQAMYQQMIADHQGDWWGAFIGDTQVANLGMFFTEDSGRFQAVFTAPAYRNRGICRALVHHVAEHSFGRATRLVMVADESHHAARLYETLGFQRRERMASLCWWPA</sequence>
<dbReference type="OrthoDB" id="9796919at2"/>
<dbReference type="AlphaFoldDB" id="A0A127Q2U8"/>
<proteinExistence type="predicted"/>
<dbReference type="Gene3D" id="3.40.630.30">
    <property type="match status" value="1"/>
</dbReference>
<dbReference type="InterPro" id="IPR000182">
    <property type="entry name" value="GNAT_dom"/>
</dbReference>
<dbReference type="InterPro" id="IPR016181">
    <property type="entry name" value="Acyl_CoA_acyltransferase"/>
</dbReference>
<dbReference type="Proteomes" id="UP000074561">
    <property type="component" value="Chromosome"/>
</dbReference>
<dbReference type="STRING" id="279113.CPter91_1944"/>
<dbReference type="GO" id="GO:0016747">
    <property type="term" value="F:acyltransferase activity, transferring groups other than amino-acyl groups"/>
    <property type="evidence" value="ECO:0007669"/>
    <property type="project" value="InterPro"/>
</dbReference>
<reference evidence="2 3" key="1">
    <citation type="submission" date="2015-11" db="EMBL/GenBank/DDBJ databases">
        <title>Exploring the genomic traits of fungus-feeding bacterial genus Collimonas.</title>
        <authorList>
            <person name="Song C."/>
            <person name="Schmidt R."/>
            <person name="de Jager V."/>
            <person name="Krzyzanowska D."/>
            <person name="Jongedijk E."/>
            <person name="Cankar K."/>
            <person name="Beekwilder J."/>
            <person name="van Veen A."/>
            <person name="de Boer W."/>
            <person name="van Veen J.A."/>
            <person name="Garbeva P."/>
        </authorList>
    </citation>
    <scope>NUCLEOTIDE SEQUENCE [LARGE SCALE GENOMIC DNA]</scope>
    <source>
        <strain evidence="2 3">Ter91</strain>
    </source>
</reference>
<feature type="domain" description="N-acetyltransferase" evidence="1">
    <location>
        <begin position="127"/>
        <end position="270"/>
    </location>
</feature>
<dbReference type="CDD" id="cd04301">
    <property type="entry name" value="NAT_SF"/>
    <property type="match status" value="1"/>
</dbReference>
<dbReference type="PATRIC" id="fig|279113.9.peg.1931"/>
<dbReference type="RefSeq" id="WP_061939484.1">
    <property type="nucleotide sequence ID" value="NZ_CP013234.1"/>
</dbReference>
<dbReference type="PROSITE" id="PS51186">
    <property type="entry name" value="GNAT"/>
    <property type="match status" value="1"/>
</dbReference>
<protein>
    <submittedName>
        <fullName evidence="2">Acetyltransferase family protein</fullName>
    </submittedName>
</protein>
<accession>A0A127Q2U8</accession>
<name>A0A127Q2U8_9BURK</name>